<dbReference type="VEuPathDB" id="AmoebaDB:DICPUDRAFT_147490"/>
<dbReference type="PANTHER" id="PTHR45759">
    <property type="entry name" value="NUCLEOLAR GTP-BINDING PROTEIN 1"/>
    <property type="match status" value="1"/>
</dbReference>
<dbReference type="Proteomes" id="UP000001064">
    <property type="component" value="Unassembled WGS sequence"/>
</dbReference>
<dbReference type="OrthoDB" id="10526105at2759"/>
<dbReference type="GO" id="GO:0005730">
    <property type="term" value="C:nucleolus"/>
    <property type="evidence" value="ECO:0000318"/>
    <property type="project" value="GO_Central"/>
</dbReference>
<feature type="domain" description="NOG1 N-terminal helical" evidence="1">
    <location>
        <begin position="39"/>
        <end position="155"/>
    </location>
</feature>
<dbReference type="InterPro" id="IPR041623">
    <property type="entry name" value="NOG1_N"/>
</dbReference>
<reference evidence="3" key="1">
    <citation type="journal article" date="2011" name="Genome Biol.">
        <title>Comparative genomics of the social amoebae Dictyostelium discoideum and Dictyostelium purpureum.</title>
        <authorList>
            <consortium name="US DOE Joint Genome Institute (JGI-PGF)"/>
            <person name="Sucgang R."/>
            <person name="Kuo A."/>
            <person name="Tian X."/>
            <person name="Salerno W."/>
            <person name="Parikh A."/>
            <person name="Feasley C.L."/>
            <person name="Dalin E."/>
            <person name="Tu H."/>
            <person name="Huang E."/>
            <person name="Barry K."/>
            <person name="Lindquist E."/>
            <person name="Shapiro H."/>
            <person name="Bruce D."/>
            <person name="Schmutz J."/>
            <person name="Salamov A."/>
            <person name="Fey P."/>
            <person name="Gaudet P."/>
            <person name="Anjard C."/>
            <person name="Babu M.M."/>
            <person name="Basu S."/>
            <person name="Bushmanova Y."/>
            <person name="van der Wel H."/>
            <person name="Katoh-Kurasawa M."/>
            <person name="Dinh C."/>
            <person name="Coutinho P.M."/>
            <person name="Saito T."/>
            <person name="Elias M."/>
            <person name="Schaap P."/>
            <person name="Kay R.R."/>
            <person name="Henrissat B."/>
            <person name="Eichinger L."/>
            <person name="Rivero F."/>
            <person name="Putnam N.H."/>
            <person name="West C.M."/>
            <person name="Loomis W.F."/>
            <person name="Chisholm R.L."/>
            <person name="Shaulsky G."/>
            <person name="Strassmann J.E."/>
            <person name="Queller D.C."/>
            <person name="Kuspa A."/>
            <person name="Grigoriev I.V."/>
        </authorList>
    </citation>
    <scope>NUCLEOTIDE SEQUENCE [LARGE SCALE GENOMIC DNA]</scope>
    <source>
        <strain evidence="3">QSDP1</strain>
    </source>
</reference>
<dbReference type="Gene3D" id="1.20.120.1190">
    <property type="match status" value="1"/>
</dbReference>
<keyword evidence="3" id="KW-1185">Reference proteome</keyword>
<dbReference type="EMBL" id="GL870953">
    <property type="protein sequence ID" value="EGC39659.1"/>
    <property type="molecule type" value="Genomic_DNA"/>
</dbReference>
<dbReference type="GO" id="GO:0003723">
    <property type="term" value="F:RNA binding"/>
    <property type="evidence" value="ECO:0000318"/>
    <property type="project" value="GO_Central"/>
</dbReference>
<dbReference type="OMA" id="INNCEQI"/>
<dbReference type="FunCoup" id="F0Z8M6">
    <property type="interactions" value="796"/>
</dbReference>
<accession>F0Z8M6</accession>
<evidence type="ECO:0000259" key="1">
    <source>
        <dbReference type="Pfam" id="PF17835"/>
    </source>
</evidence>
<organism evidence="2 3">
    <name type="scientific">Dictyostelium purpureum</name>
    <name type="common">Slime mold</name>
    <dbReference type="NCBI Taxonomy" id="5786"/>
    <lineage>
        <taxon>Eukaryota</taxon>
        <taxon>Amoebozoa</taxon>
        <taxon>Evosea</taxon>
        <taxon>Eumycetozoa</taxon>
        <taxon>Dictyostelia</taxon>
        <taxon>Dictyosteliales</taxon>
        <taxon>Dictyosteliaceae</taxon>
        <taxon>Dictyostelium</taxon>
    </lineage>
</organism>
<protein>
    <recommendedName>
        <fullName evidence="1">NOG1 N-terminal helical domain-containing protein</fullName>
    </recommendedName>
</protein>
<dbReference type="RefSeq" id="XP_003283768.1">
    <property type="nucleotide sequence ID" value="XM_003283720.1"/>
</dbReference>
<proteinExistence type="predicted"/>
<sequence length="465" mass="53850">MNIPEEINNCEQIIDRIIDLSLSSVSSIPPNSTLKTEIFQTINKIEIMIQQYVYDILIDFPLLNDLEKYISDEIDILIDRSKYHYCLGELNRTVKDVEFVVQNYSFLFEGSNSPTTLLPIFKTVIGRICSILRNKSKPIEYLNHVIESFHSIPIIQSPFSTSIILGNKTDDLLFSIVMGGGCDIVNLDTSQNNNVNNNNNNNNNIEDNDDFIDEDEDIDYEDDKQSQQQQQLQQLIIRSYKFNDNSIYKDDYGTGVESSNPIPTISTARDQLLQQQKHFIKPFNIATVNNFQIIETPSLTLIKESKNSKKLLDMIKGILNNLETLILFNVDFQLDIKEQIDYYLNIKPYISRVDQCCLIFTNCQSSRDSLEFIEILKQRLISSNQLLEIPSIYIYEQHINQIKEHIIKYKNYQIPPFKNNGIDNLLSSLTMVEIQEQINKGRQQQQMTSDIDLDILDKINKLDLN</sequence>
<gene>
    <name evidence="2" type="ORF">DICPUDRAFT_147490</name>
</gene>
<name>F0Z8M6_DICPU</name>
<dbReference type="eggNOG" id="KOG1490">
    <property type="taxonomic scope" value="Eukaryota"/>
</dbReference>
<dbReference type="STRING" id="5786.F0Z8M6"/>
<dbReference type="AlphaFoldDB" id="F0Z8M6"/>
<dbReference type="KEGG" id="dpp:DICPUDRAFT_147490"/>
<dbReference type="GeneID" id="10509673"/>
<dbReference type="InParanoid" id="F0Z8M6"/>
<dbReference type="GO" id="GO:0003924">
    <property type="term" value="F:GTPase activity"/>
    <property type="evidence" value="ECO:0000318"/>
    <property type="project" value="GO_Central"/>
</dbReference>
<dbReference type="Pfam" id="PF17835">
    <property type="entry name" value="NOG1_N"/>
    <property type="match status" value="1"/>
</dbReference>
<dbReference type="GO" id="GO:0042273">
    <property type="term" value="P:ribosomal large subunit biogenesis"/>
    <property type="evidence" value="ECO:0000318"/>
    <property type="project" value="GO_Central"/>
</dbReference>
<evidence type="ECO:0000313" key="3">
    <source>
        <dbReference type="Proteomes" id="UP000001064"/>
    </source>
</evidence>
<evidence type="ECO:0000313" key="2">
    <source>
        <dbReference type="EMBL" id="EGC39659.1"/>
    </source>
</evidence>